<dbReference type="OrthoDB" id="428974at2759"/>
<accession>A0A2G5SBD7</accession>
<reference evidence="3" key="1">
    <citation type="submission" date="2017-10" db="EMBL/GenBank/DDBJ databases">
        <title>Rapid genome shrinkage in a self-fertile nematode reveals novel sperm competition proteins.</title>
        <authorList>
            <person name="Yin D."/>
            <person name="Schwarz E.M."/>
            <person name="Thomas C.G."/>
            <person name="Felde R.L."/>
            <person name="Korf I.F."/>
            <person name="Cutter A.D."/>
            <person name="Schartner C.M."/>
            <person name="Ralston E.J."/>
            <person name="Meyer B.J."/>
            <person name="Haag E.S."/>
        </authorList>
    </citation>
    <scope>NUCLEOTIDE SEQUENCE [LARGE SCALE GENOMIC DNA]</scope>
    <source>
        <strain evidence="3">JU1422</strain>
    </source>
</reference>
<keyword evidence="3" id="KW-1185">Reference proteome</keyword>
<dbReference type="EMBL" id="PDUG01000024">
    <property type="protein sequence ID" value="PIC12350.1"/>
    <property type="molecule type" value="Genomic_DNA"/>
</dbReference>
<dbReference type="InterPro" id="IPR029021">
    <property type="entry name" value="Prot-tyrosine_phosphatase-like"/>
</dbReference>
<dbReference type="Gene3D" id="3.90.190.10">
    <property type="entry name" value="Protein tyrosine phosphatase superfamily"/>
    <property type="match status" value="1"/>
</dbReference>
<evidence type="ECO:0000256" key="1">
    <source>
        <dbReference type="SAM" id="MobiDB-lite"/>
    </source>
</evidence>
<proteinExistence type="predicted"/>
<sequence length="251" mass="28709">MLKSSCVLVYPGRLAQPREPKEKKFRCPAIQDNLQKSLVNNRKSNHPIVFGRANEVTHQLSTSQAALKDSDKLTTCPQDAKNNYTAKYSYRASTTTTFSPEESRSRPYLPRKVMLNAFDGKPTTTSAAPLRDPASFPSKKFSVKSLMNMAKRANKKIGFVVDLNNMYRKLNCPGHDVNEREDLVEGFIKSVREFVEDPENVFEYYGGHPMERQHHKIALYETAQRRNAEKMKPKEDDENTRKEEVGDMTTD</sequence>
<dbReference type="STRING" id="1611254.A0A2G5SBD7"/>
<gene>
    <name evidence="2" type="ORF">B9Z55_028487</name>
</gene>
<dbReference type="Proteomes" id="UP000230233">
    <property type="component" value="Unassembled WGS sequence"/>
</dbReference>
<evidence type="ECO:0000313" key="3">
    <source>
        <dbReference type="Proteomes" id="UP000230233"/>
    </source>
</evidence>
<feature type="compositionally biased region" description="Basic and acidic residues" evidence="1">
    <location>
        <begin position="223"/>
        <end position="245"/>
    </location>
</feature>
<organism evidence="2 3">
    <name type="scientific">Caenorhabditis nigoni</name>
    <dbReference type="NCBI Taxonomy" id="1611254"/>
    <lineage>
        <taxon>Eukaryota</taxon>
        <taxon>Metazoa</taxon>
        <taxon>Ecdysozoa</taxon>
        <taxon>Nematoda</taxon>
        <taxon>Chromadorea</taxon>
        <taxon>Rhabditida</taxon>
        <taxon>Rhabditina</taxon>
        <taxon>Rhabditomorpha</taxon>
        <taxon>Rhabditoidea</taxon>
        <taxon>Rhabditidae</taxon>
        <taxon>Peloderinae</taxon>
        <taxon>Caenorhabditis</taxon>
    </lineage>
</organism>
<protein>
    <submittedName>
        <fullName evidence="2">Uncharacterized protein</fullName>
    </submittedName>
</protein>
<name>A0A2G5SBD7_9PELO</name>
<dbReference type="AlphaFoldDB" id="A0A2G5SBD7"/>
<feature type="region of interest" description="Disordered" evidence="1">
    <location>
        <begin position="223"/>
        <end position="251"/>
    </location>
</feature>
<comment type="caution">
    <text evidence="2">The sequence shown here is derived from an EMBL/GenBank/DDBJ whole genome shotgun (WGS) entry which is preliminary data.</text>
</comment>
<evidence type="ECO:0000313" key="2">
    <source>
        <dbReference type="EMBL" id="PIC12350.1"/>
    </source>
</evidence>